<keyword evidence="4" id="KW-0812">Transmembrane</keyword>
<dbReference type="Gene3D" id="1.10.287.950">
    <property type="entry name" value="Methyl-accepting chemotaxis protein"/>
    <property type="match status" value="1"/>
</dbReference>
<keyword evidence="3" id="KW-0145">Chemotaxis</keyword>
<dbReference type="PANTHER" id="PTHR43531:SF11">
    <property type="entry name" value="METHYL-ACCEPTING CHEMOTAXIS PROTEIN 3"/>
    <property type="match status" value="1"/>
</dbReference>
<dbReference type="InterPro" id="IPR004090">
    <property type="entry name" value="Chemotax_Me-accpt_rcpt"/>
</dbReference>
<dbReference type="Proteomes" id="UP000593915">
    <property type="component" value="Chromosome"/>
</dbReference>
<evidence type="ECO:0000256" key="8">
    <source>
        <dbReference type="PROSITE-ProRule" id="PRU00284"/>
    </source>
</evidence>
<dbReference type="RefSeq" id="WP_194077669.1">
    <property type="nucleotide sequence ID" value="NZ_CP061839.1"/>
</dbReference>
<dbReference type="SMART" id="SM00304">
    <property type="entry name" value="HAMP"/>
    <property type="match status" value="1"/>
</dbReference>
<organism evidence="11 12">
    <name type="scientific">Treponema pedis</name>
    <dbReference type="NCBI Taxonomy" id="409322"/>
    <lineage>
        <taxon>Bacteria</taxon>
        <taxon>Pseudomonadati</taxon>
        <taxon>Spirochaetota</taxon>
        <taxon>Spirochaetia</taxon>
        <taxon>Spirochaetales</taxon>
        <taxon>Treponemataceae</taxon>
        <taxon>Treponema</taxon>
    </lineage>
</organism>
<comment type="subcellular location">
    <subcellularLocation>
        <location evidence="1">Cell membrane</location>
        <topology evidence="1">Multi-pass membrane protein</topology>
    </subcellularLocation>
</comment>
<dbReference type="InterPro" id="IPR029151">
    <property type="entry name" value="Sensor-like_sf"/>
</dbReference>
<evidence type="ECO:0000256" key="1">
    <source>
        <dbReference type="ARBA" id="ARBA00004651"/>
    </source>
</evidence>
<evidence type="ECO:0000313" key="11">
    <source>
        <dbReference type="EMBL" id="QOW62179.1"/>
    </source>
</evidence>
<dbReference type="Pfam" id="PF00672">
    <property type="entry name" value="HAMP"/>
    <property type="match status" value="1"/>
</dbReference>
<evidence type="ECO:0000256" key="4">
    <source>
        <dbReference type="ARBA" id="ARBA00022692"/>
    </source>
</evidence>
<dbReference type="InterPro" id="IPR003660">
    <property type="entry name" value="HAMP_dom"/>
</dbReference>
<keyword evidence="5" id="KW-1133">Transmembrane helix</keyword>
<dbReference type="GO" id="GO:0004888">
    <property type="term" value="F:transmembrane signaling receptor activity"/>
    <property type="evidence" value="ECO:0007669"/>
    <property type="project" value="InterPro"/>
</dbReference>
<evidence type="ECO:0000256" key="3">
    <source>
        <dbReference type="ARBA" id="ARBA00022500"/>
    </source>
</evidence>
<evidence type="ECO:0000256" key="6">
    <source>
        <dbReference type="ARBA" id="ARBA00023136"/>
    </source>
</evidence>
<dbReference type="Pfam" id="PF02743">
    <property type="entry name" value="dCache_1"/>
    <property type="match status" value="1"/>
</dbReference>
<dbReference type="GO" id="GO:0007165">
    <property type="term" value="P:signal transduction"/>
    <property type="evidence" value="ECO:0007669"/>
    <property type="project" value="UniProtKB-KW"/>
</dbReference>
<evidence type="ECO:0000313" key="12">
    <source>
        <dbReference type="Proteomes" id="UP000593915"/>
    </source>
</evidence>
<dbReference type="InterPro" id="IPR033479">
    <property type="entry name" value="dCache_1"/>
</dbReference>
<dbReference type="CDD" id="cd06225">
    <property type="entry name" value="HAMP"/>
    <property type="match status" value="1"/>
</dbReference>
<dbReference type="PRINTS" id="PR00260">
    <property type="entry name" value="CHEMTRNSDUCR"/>
</dbReference>
<reference evidence="11 12" key="1">
    <citation type="submission" date="2020-09" db="EMBL/GenBank/DDBJ databases">
        <title>Characterization of Treponema spp. from bovine digital dermatitis in Korea.</title>
        <authorList>
            <person name="Espiritu H.M."/>
            <person name="Cho Y.I."/>
            <person name="Mamuad L."/>
        </authorList>
    </citation>
    <scope>NUCLEOTIDE SEQUENCE [LARGE SCALE GENOMIC DNA]</scope>
    <source>
        <strain evidence="11 12">KS1</strain>
    </source>
</reference>
<protein>
    <submittedName>
        <fullName evidence="11">HAMP domain-containing protein</fullName>
    </submittedName>
</protein>
<keyword evidence="8" id="KW-0807">Transducer</keyword>
<dbReference type="PROSITE" id="PS50111">
    <property type="entry name" value="CHEMOTAXIS_TRANSDUC_2"/>
    <property type="match status" value="1"/>
</dbReference>
<dbReference type="SUPFAM" id="SSF103190">
    <property type="entry name" value="Sensory domain-like"/>
    <property type="match status" value="1"/>
</dbReference>
<evidence type="ECO:0000256" key="2">
    <source>
        <dbReference type="ARBA" id="ARBA00022475"/>
    </source>
</evidence>
<accession>A0A7S7AXW4</accession>
<keyword evidence="2" id="KW-1003">Cell membrane</keyword>
<evidence type="ECO:0000256" key="7">
    <source>
        <dbReference type="ARBA" id="ARBA00029447"/>
    </source>
</evidence>
<dbReference type="CDD" id="cd12912">
    <property type="entry name" value="PDC2_MCP_like"/>
    <property type="match status" value="1"/>
</dbReference>
<feature type="domain" description="Methyl-accepting transducer" evidence="9">
    <location>
        <begin position="390"/>
        <end position="640"/>
    </location>
</feature>
<sequence>MQSQKDKVKKIISIQKKLTLIFGGLVFIVVASQGVLGAFIARKAVLEKIETHLKDKASDTAEIIDAKVTAFISFIEGVSRSSLLRDLNVSYAEKIAALKREAAFNPRIVEFNITDLKGNCHVFDGRIIHVSDREWYQTALSGKTFVTESYISRTDNKLMNTLAVPIYGFDNTIIGVLSADTPATKLSEDISHITVGKTGNCFILGLTGKTIAHQNTNLVLKEDNFQETAKTDSSFASIAAFAKKAMQDKNSSIGYYNFNNQDTIASYATMKTTGWKVIVKAPLNEFMDTVQILQQSMATSGTVFVICTLILVFIIAHRIVVPLRKVVNGLQTIAQGDGDLRTRLPLIGRDEITLLSDYFNRTIEKIGNSIKSVSGSTEIMHNIGSNLSSNMTETASAVQQINSNIEGVKEQAITQAASVTETAATIEQIIKTIKQLASSIELQGTSVIRSSSSIEEMVANINSISQTLEKNNELIKNLYDKTIKGKEGARTANTVVMQMAEQSDSLLEASLVIQHIASQTNLLAMNAAIEAAHAGDAGKGFAVVADEIRKLAEESNAQGKQIGAVLKESAEIIKKMIAAGNGAEQAFDEVYELTHNISEQEDFIMSSMKEQAEGSREVLNAISDIKAITEKVKSGSDEMLEGSEEVAQEMKKLDNLTRIITGSMNEMASGSVQINEAVQEVNELTQQNKQSIEELVSEVKKFKI</sequence>
<gene>
    <name evidence="11" type="ORF">IFE08_08775</name>
</gene>
<dbReference type="SMART" id="SM00283">
    <property type="entry name" value="MA"/>
    <property type="match status" value="1"/>
</dbReference>
<dbReference type="Pfam" id="PF00015">
    <property type="entry name" value="MCPsignal"/>
    <property type="match status" value="1"/>
</dbReference>
<comment type="similarity">
    <text evidence="7">Belongs to the methyl-accepting chemotaxis (MCP) protein family.</text>
</comment>
<dbReference type="Gene3D" id="6.10.340.10">
    <property type="match status" value="1"/>
</dbReference>
<dbReference type="GO" id="GO:0005886">
    <property type="term" value="C:plasma membrane"/>
    <property type="evidence" value="ECO:0007669"/>
    <property type="project" value="UniProtKB-SubCell"/>
</dbReference>
<keyword evidence="6" id="KW-0472">Membrane</keyword>
<proteinExistence type="inferred from homology"/>
<dbReference type="SUPFAM" id="SSF58104">
    <property type="entry name" value="Methyl-accepting chemotaxis protein (MCP) signaling domain"/>
    <property type="match status" value="2"/>
</dbReference>
<name>A0A7S7AXW4_9SPIR</name>
<dbReference type="PROSITE" id="PS50885">
    <property type="entry name" value="HAMP"/>
    <property type="match status" value="1"/>
</dbReference>
<dbReference type="EMBL" id="CP061839">
    <property type="protein sequence ID" value="QOW62179.1"/>
    <property type="molecule type" value="Genomic_DNA"/>
</dbReference>
<evidence type="ECO:0000259" key="10">
    <source>
        <dbReference type="PROSITE" id="PS50885"/>
    </source>
</evidence>
<dbReference type="PANTHER" id="PTHR43531">
    <property type="entry name" value="PROTEIN ICFG"/>
    <property type="match status" value="1"/>
</dbReference>
<dbReference type="GO" id="GO:0006935">
    <property type="term" value="P:chemotaxis"/>
    <property type="evidence" value="ECO:0007669"/>
    <property type="project" value="UniProtKB-KW"/>
</dbReference>
<dbReference type="AlphaFoldDB" id="A0A7S7AXW4"/>
<dbReference type="Gene3D" id="3.30.450.20">
    <property type="entry name" value="PAS domain"/>
    <property type="match status" value="1"/>
</dbReference>
<feature type="domain" description="HAMP" evidence="10">
    <location>
        <begin position="317"/>
        <end position="371"/>
    </location>
</feature>
<evidence type="ECO:0000259" key="9">
    <source>
        <dbReference type="PROSITE" id="PS50111"/>
    </source>
</evidence>
<dbReference type="CDD" id="cd18773">
    <property type="entry name" value="PDC1_HK_sensor"/>
    <property type="match status" value="1"/>
</dbReference>
<dbReference type="InterPro" id="IPR051310">
    <property type="entry name" value="MCP_chemotaxis"/>
</dbReference>
<dbReference type="InterPro" id="IPR004089">
    <property type="entry name" value="MCPsignal_dom"/>
</dbReference>
<evidence type="ECO:0000256" key="5">
    <source>
        <dbReference type="ARBA" id="ARBA00022989"/>
    </source>
</evidence>